<evidence type="ECO:0000313" key="1">
    <source>
        <dbReference type="EMBL" id="MSS37598.1"/>
    </source>
</evidence>
<dbReference type="InterPro" id="IPR011322">
    <property type="entry name" value="N-reg_PII-like_a/b"/>
</dbReference>
<dbReference type="Gene3D" id="3.30.70.120">
    <property type="match status" value="1"/>
</dbReference>
<evidence type="ECO:0008006" key="3">
    <source>
        <dbReference type="Google" id="ProtNLM"/>
    </source>
</evidence>
<proteinExistence type="predicted"/>
<dbReference type="RefSeq" id="WP_154473044.1">
    <property type="nucleotide sequence ID" value="NZ_DBEWUL010000036.1"/>
</dbReference>
<dbReference type="InterPro" id="IPR015867">
    <property type="entry name" value="N-reg_PII/ATP_PRibTrfase_C"/>
</dbReference>
<evidence type="ECO:0000313" key="2">
    <source>
        <dbReference type="Proteomes" id="UP000429958"/>
    </source>
</evidence>
<dbReference type="SUPFAM" id="SSF54913">
    <property type="entry name" value="GlnB-like"/>
    <property type="match status" value="1"/>
</dbReference>
<keyword evidence="2" id="KW-1185">Reference proteome</keyword>
<name>A0A7X2TDX6_9CLOT</name>
<comment type="caution">
    <text evidence="1">The sequence shown here is derived from an EMBL/GenBank/DDBJ whole genome shotgun (WGS) entry which is preliminary data.</text>
</comment>
<reference evidence="1 2" key="1">
    <citation type="submission" date="2019-08" db="EMBL/GenBank/DDBJ databases">
        <title>In-depth cultivation of the pig gut microbiome towards novel bacterial diversity and tailored functional studies.</title>
        <authorList>
            <person name="Wylensek D."/>
            <person name="Hitch T.C.A."/>
            <person name="Clavel T."/>
        </authorList>
    </citation>
    <scope>NUCLEOTIDE SEQUENCE [LARGE SCALE GENOMIC DNA]</scope>
    <source>
        <strain evidence="1 2">WCA-389-WT-23D1</strain>
    </source>
</reference>
<accession>A0A7X2TDX6</accession>
<gene>
    <name evidence="1" type="ORF">FYJ39_13680</name>
</gene>
<dbReference type="AlphaFoldDB" id="A0A7X2TDX6"/>
<dbReference type="EMBL" id="VUMD01000012">
    <property type="protein sequence ID" value="MSS37598.1"/>
    <property type="molecule type" value="Genomic_DNA"/>
</dbReference>
<organism evidence="1 2">
    <name type="scientific">Clostridium porci</name>
    <dbReference type="NCBI Taxonomy" id="2605778"/>
    <lineage>
        <taxon>Bacteria</taxon>
        <taxon>Bacillati</taxon>
        <taxon>Bacillota</taxon>
        <taxon>Clostridia</taxon>
        <taxon>Eubacteriales</taxon>
        <taxon>Clostridiaceae</taxon>
        <taxon>Clostridium</taxon>
    </lineage>
</organism>
<sequence>MISSPIRWTGIIVDRGKGNRVAAFVKKYDHEILLAVRGHGTASSAIMDCLGLDEPEKDLVLGMASVEHSRKLLEALQSELEFDRPGHGIAFTIPLSGISAAAAGQLKGLYKKEALTVPTDSKKEDISMNDGAKYELVAAIINIDVINPVMEAARKAGCKGGTLLKARELESGEDKKLFGLTLSQEKSILLILTPNSQKQSILRAICETVLKETGEHALAVSLPVEQVEGIQL</sequence>
<dbReference type="Proteomes" id="UP000429958">
    <property type="component" value="Unassembled WGS sequence"/>
</dbReference>
<protein>
    <recommendedName>
        <fullName evidence="3">Nitrogen regulatory protein P-II</fullName>
    </recommendedName>
</protein>